<keyword evidence="2" id="KW-1185">Reference proteome</keyword>
<evidence type="ECO:0000313" key="1">
    <source>
        <dbReference type="EMBL" id="RAV11518.1"/>
    </source>
</evidence>
<dbReference type="Proteomes" id="UP000250369">
    <property type="component" value="Unassembled WGS sequence"/>
</dbReference>
<name>A0A329LVR1_9BACL</name>
<gene>
    <name evidence="1" type="ORF">DQG23_36365</name>
</gene>
<evidence type="ECO:0000313" key="2">
    <source>
        <dbReference type="Proteomes" id="UP000250369"/>
    </source>
</evidence>
<protein>
    <submittedName>
        <fullName evidence="1">Uncharacterized protein</fullName>
    </submittedName>
</protein>
<reference evidence="1 2" key="1">
    <citation type="journal article" date="2009" name="Int. J. Syst. Evol. Microbiol.">
        <title>Paenibacillus contaminans sp. nov., isolated from a contaminated laboratory plate.</title>
        <authorList>
            <person name="Chou J.H."/>
            <person name="Lee J.H."/>
            <person name="Lin M.C."/>
            <person name="Chang P.S."/>
            <person name="Arun A.B."/>
            <person name="Young C.C."/>
            <person name="Chen W.M."/>
        </authorList>
    </citation>
    <scope>NUCLEOTIDE SEQUENCE [LARGE SCALE GENOMIC DNA]</scope>
    <source>
        <strain evidence="1 2">CKOBP-6</strain>
    </source>
</reference>
<comment type="caution">
    <text evidence="1">The sequence shown here is derived from an EMBL/GenBank/DDBJ whole genome shotgun (WGS) entry which is preliminary data.</text>
</comment>
<sequence>MEELEAVVEVERSLFRVHPVNVTVIRNMQKTIGNFFIQKKPFFLPSIHFILTFVVQLFFPLGEQRQPVIVAGCLHVVRPAWASSLV</sequence>
<proteinExistence type="predicted"/>
<dbReference type="EMBL" id="QMFB01000037">
    <property type="protein sequence ID" value="RAV11518.1"/>
    <property type="molecule type" value="Genomic_DNA"/>
</dbReference>
<organism evidence="1 2">
    <name type="scientific">Paenibacillus contaminans</name>
    <dbReference type="NCBI Taxonomy" id="450362"/>
    <lineage>
        <taxon>Bacteria</taxon>
        <taxon>Bacillati</taxon>
        <taxon>Bacillota</taxon>
        <taxon>Bacilli</taxon>
        <taxon>Bacillales</taxon>
        <taxon>Paenibacillaceae</taxon>
        <taxon>Paenibacillus</taxon>
    </lineage>
</organism>
<accession>A0A329LVR1</accession>
<dbReference type="AlphaFoldDB" id="A0A329LVR1"/>